<sequence length="84" mass="9617">MVNTRRNRPKLSGPLPPATRPKRPTQTKQYKDLLKLPPLPPSPELLSSSPKERQVLMLEIKSPPKSLGTYTNVIKQCVRCQRTW</sequence>
<organism evidence="2 3">
    <name type="scientific">Puccinia sorghi</name>
    <dbReference type="NCBI Taxonomy" id="27349"/>
    <lineage>
        <taxon>Eukaryota</taxon>
        <taxon>Fungi</taxon>
        <taxon>Dikarya</taxon>
        <taxon>Basidiomycota</taxon>
        <taxon>Pucciniomycotina</taxon>
        <taxon>Pucciniomycetes</taxon>
        <taxon>Pucciniales</taxon>
        <taxon>Pucciniaceae</taxon>
        <taxon>Puccinia</taxon>
    </lineage>
</organism>
<name>A0A0L6VSW9_9BASI</name>
<evidence type="ECO:0000313" key="3">
    <source>
        <dbReference type="Proteomes" id="UP000037035"/>
    </source>
</evidence>
<evidence type="ECO:0000313" key="2">
    <source>
        <dbReference type="EMBL" id="KNZ63803.1"/>
    </source>
</evidence>
<feature type="region of interest" description="Disordered" evidence="1">
    <location>
        <begin position="1"/>
        <end position="50"/>
    </location>
</feature>
<gene>
    <name evidence="2" type="ORF">VP01_109g2</name>
</gene>
<dbReference type="VEuPathDB" id="FungiDB:VP01_109g2"/>
<reference evidence="2 3" key="1">
    <citation type="submission" date="2015-08" db="EMBL/GenBank/DDBJ databases">
        <title>Next Generation Sequencing and Analysis of the Genome of Puccinia sorghi L Schw, the Causal Agent of Maize Common Rust.</title>
        <authorList>
            <person name="Rochi L."/>
            <person name="Burguener G."/>
            <person name="Darino M."/>
            <person name="Turjanski A."/>
            <person name="Kreff E."/>
            <person name="Dieguez M.J."/>
            <person name="Sacco F."/>
        </authorList>
    </citation>
    <scope>NUCLEOTIDE SEQUENCE [LARGE SCALE GENOMIC DNA]</scope>
    <source>
        <strain evidence="2 3">RO10H11247</strain>
    </source>
</reference>
<accession>A0A0L6VSW9</accession>
<dbReference type="EMBL" id="LAVV01001110">
    <property type="protein sequence ID" value="KNZ63803.1"/>
    <property type="molecule type" value="Genomic_DNA"/>
</dbReference>
<protein>
    <submittedName>
        <fullName evidence="2">Uncharacterized protein</fullName>
    </submittedName>
</protein>
<keyword evidence="3" id="KW-1185">Reference proteome</keyword>
<dbReference type="AlphaFoldDB" id="A0A0L6VSW9"/>
<evidence type="ECO:0000256" key="1">
    <source>
        <dbReference type="SAM" id="MobiDB-lite"/>
    </source>
</evidence>
<comment type="caution">
    <text evidence="2">The sequence shown here is derived from an EMBL/GenBank/DDBJ whole genome shotgun (WGS) entry which is preliminary data.</text>
</comment>
<proteinExistence type="predicted"/>
<dbReference type="Proteomes" id="UP000037035">
    <property type="component" value="Unassembled WGS sequence"/>
</dbReference>